<dbReference type="Pfam" id="PF01476">
    <property type="entry name" value="LysM"/>
    <property type="match status" value="1"/>
</dbReference>
<dbReference type="InterPro" id="IPR036779">
    <property type="entry name" value="LysM_dom_sf"/>
</dbReference>
<dbReference type="InterPro" id="IPR018392">
    <property type="entry name" value="LysM"/>
</dbReference>
<dbReference type="EMBL" id="JAPQKO010000006">
    <property type="protein sequence ID" value="KAJ5156758.1"/>
    <property type="molecule type" value="Genomic_DNA"/>
</dbReference>
<evidence type="ECO:0000313" key="5">
    <source>
        <dbReference type="EMBL" id="KAJ5156758.1"/>
    </source>
</evidence>
<evidence type="ECO:0000256" key="3">
    <source>
        <dbReference type="SAM" id="SignalP"/>
    </source>
</evidence>
<accession>A0A9W9HS00</accession>
<proteinExistence type="predicted"/>
<dbReference type="AlphaFoldDB" id="A0A9W9HS00"/>
<reference evidence="5" key="1">
    <citation type="submission" date="2022-11" db="EMBL/GenBank/DDBJ databases">
        <authorList>
            <person name="Petersen C."/>
        </authorList>
    </citation>
    <scope>NUCLEOTIDE SEQUENCE</scope>
    <source>
        <strain evidence="5">IBT 21917</strain>
    </source>
</reference>
<dbReference type="PROSITE" id="PS51782">
    <property type="entry name" value="LYSM"/>
    <property type="match status" value="1"/>
</dbReference>
<keyword evidence="6" id="KW-1185">Reference proteome</keyword>
<keyword evidence="2" id="KW-0843">Virulence</keyword>
<gene>
    <name evidence="5" type="ORF">N7492_009561</name>
</gene>
<dbReference type="SUPFAM" id="SSF54106">
    <property type="entry name" value="LysM domain"/>
    <property type="match status" value="1"/>
</dbReference>
<dbReference type="GO" id="GO:0008061">
    <property type="term" value="F:chitin binding"/>
    <property type="evidence" value="ECO:0007669"/>
    <property type="project" value="UniProtKB-KW"/>
</dbReference>
<evidence type="ECO:0000256" key="2">
    <source>
        <dbReference type="ARBA" id="ARBA00023026"/>
    </source>
</evidence>
<dbReference type="SMART" id="SM00257">
    <property type="entry name" value="LysM"/>
    <property type="match status" value="1"/>
</dbReference>
<reference evidence="5" key="2">
    <citation type="journal article" date="2023" name="IMA Fungus">
        <title>Comparative genomic study of the Penicillium genus elucidates a diverse pangenome and 15 lateral gene transfer events.</title>
        <authorList>
            <person name="Petersen C."/>
            <person name="Sorensen T."/>
            <person name="Nielsen M.R."/>
            <person name="Sondergaard T.E."/>
            <person name="Sorensen J.L."/>
            <person name="Fitzpatrick D.A."/>
            <person name="Frisvad J.C."/>
            <person name="Nielsen K.L."/>
        </authorList>
    </citation>
    <scope>NUCLEOTIDE SEQUENCE</scope>
    <source>
        <strain evidence="5">IBT 21917</strain>
    </source>
</reference>
<evidence type="ECO:0000256" key="1">
    <source>
        <dbReference type="ARBA" id="ARBA00022669"/>
    </source>
</evidence>
<comment type="caution">
    <text evidence="5">The sequence shown here is derived from an EMBL/GenBank/DDBJ whole genome shotgun (WGS) entry which is preliminary data.</text>
</comment>
<dbReference type="PANTHER" id="PTHR34997">
    <property type="entry name" value="AM15"/>
    <property type="match status" value="1"/>
</dbReference>
<dbReference type="PANTHER" id="PTHR34997:SF1">
    <property type="entry name" value="PEPTIDOGLYCAN-BINDING LYSIN DOMAIN"/>
    <property type="match status" value="1"/>
</dbReference>
<sequence>MVSSCTRVVLWALGIASVALSSPVDMPVSTDVSKSEQPLQMDPNCNLFYIIQKGDTCWDIISRNENTITIKQLMCWNPDINPWCSNLIPGRNVCIGVNSAGSLC</sequence>
<evidence type="ECO:0000259" key="4">
    <source>
        <dbReference type="PROSITE" id="PS51782"/>
    </source>
</evidence>
<dbReference type="Gene3D" id="3.10.350.10">
    <property type="entry name" value="LysM domain"/>
    <property type="match status" value="1"/>
</dbReference>
<evidence type="ECO:0000313" key="6">
    <source>
        <dbReference type="Proteomes" id="UP001146351"/>
    </source>
</evidence>
<keyword evidence="1" id="KW-0147">Chitin-binding</keyword>
<dbReference type="InterPro" id="IPR052210">
    <property type="entry name" value="LysM1-like"/>
</dbReference>
<name>A0A9W9HS00_9EURO</name>
<dbReference type="CDD" id="cd00118">
    <property type="entry name" value="LysM"/>
    <property type="match status" value="1"/>
</dbReference>
<organism evidence="5 6">
    <name type="scientific">Penicillium capsulatum</name>
    <dbReference type="NCBI Taxonomy" id="69766"/>
    <lineage>
        <taxon>Eukaryota</taxon>
        <taxon>Fungi</taxon>
        <taxon>Dikarya</taxon>
        <taxon>Ascomycota</taxon>
        <taxon>Pezizomycotina</taxon>
        <taxon>Eurotiomycetes</taxon>
        <taxon>Eurotiomycetidae</taxon>
        <taxon>Eurotiales</taxon>
        <taxon>Aspergillaceae</taxon>
        <taxon>Penicillium</taxon>
    </lineage>
</organism>
<dbReference type="OrthoDB" id="5985073at2759"/>
<feature type="chain" id="PRO_5040828325" description="LysM domain-containing protein" evidence="3">
    <location>
        <begin position="22"/>
        <end position="104"/>
    </location>
</feature>
<protein>
    <recommendedName>
        <fullName evidence="4">LysM domain-containing protein</fullName>
    </recommendedName>
</protein>
<dbReference type="Proteomes" id="UP001146351">
    <property type="component" value="Unassembled WGS sequence"/>
</dbReference>
<feature type="domain" description="LysM" evidence="4">
    <location>
        <begin position="47"/>
        <end position="95"/>
    </location>
</feature>
<keyword evidence="3" id="KW-0732">Signal</keyword>
<feature type="signal peptide" evidence="3">
    <location>
        <begin position="1"/>
        <end position="21"/>
    </location>
</feature>